<dbReference type="Proteomes" id="UP000314294">
    <property type="component" value="Unassembled WGS sequence"/>
</dbReference>
<feature type="compositionally biased region" description="Low complexity" evidence="1">
    <location>
        <begin position="144"/>
        <end position="157"/>
    </location>
</feature>
<feature type="region of interest" description="Disordered" evidence="1">
    <location>
        <begin position="1"/>
        <end position="30"/>
    </location>
</feature>
<sequence length="157" mass="17698">MRLTRGGKVMQTGLSSHRRRDGALLGEKEPSADQGWESAWRQIIPRLTVYFRVSTGNLQLVLALLYIDTMVPSASFFKLPSSHTRLQEQRGTLHRQSFRGDNLHPRVSTHESPPTSLYPRVSTHESPPTSLHPRVSTSPPPPSSSSSRPFYPSRSRR</sequence>
<name>A0A4Z2GL40_9TELE</name>
<feature type="region of interest" description="Disordered" evidence="1">
    <location>
        <begin position="86"/>
        <end position="157"/>
    </location>
</feature>
<comment type="caution">
    <text evidence="2">The sequence shown here is derived from an EMBL/GenBank/DDBJ whole genome shotgun (WGS) entry which is preliminary data.</text>
</comment>
<evidence type="ECO:0000313" key="2">
    <source>
        <dbReference type="EMBL" id="TNN53931.1"/>
    </source>
</evidence>
<keyword evidence="3" id="KW-1185">Reference proteome</keyword>
<evidence type="ECO:0000313" key="3">
    <source>
        <dbReference type="Proteomes" id="UP000314294"/>
    </source>
</evidence>
<proteinExistence type="predicted"/>
<dbReference type="EMBL" id="SRLO01000501">
    <property type="protein sequence ID" value="TNN53931.1"/>
    <property type="molecule type" value="Genomic_DNA"/>
</dbReference>
<protein>
    <submittedName>
        <fullName evidence="2">Uncharacterized protein</fullName>
    </submittedName>
</protein>
<evidence type="ECO:0000256" key="1">
    <source>
        <dbReference type="SAM" id="MobiDB-lite"/>
    </source>
</evidence>
<reference evidence="2 3" key="1">
    <citation type="submission" date="2019-03" db="EMBL/GenBank/DDBJ databases">
        <title>First draft genome of Liparis tanakae, snailfish: a comprehensive survey of snailfish specific genes.</title>
        <authorList>
            <person name="Kim W."/>
            <person name="Song I."/>
            <person name="Jeong J.-H."/>
            <person name="Kim D."/>
            <person name="Kim S."/>
            <person name="Ryu S."/>
            <person name="Song J.Y."/>
            <person name="Lee S.K."/>
        </authorList>
    </citation>
    <scope>NUCLEOTIDE SEQUENCE [LARGE SCALE GENOMIC DNA]</scope>
    <source>
        <tissue evidence="2">Muscle</tissue>
    </source>
</reference>
<dbReference type="AlphaFoldDB" id="A0A4Z2GL40"/>
<gene>
    <name evidence="2" type="ORF">EYF80_035829</name>
</gene>
<accession>A0A4Z2GL40</accession>
<organism evidence="2 3">
    <name type="scientific">Liparis tanakae</name>
    <name type="common">Tanaka's snailfish</name>
    <dbReference type="NCBI Taxonomy" id="230148"/>
    <lineage>
        <taxon>Eukaryota</taxon>
        <taxon>Metazoa</taxon>
        <taxon>Chordata</taxon>
        <taxon>Craniata</taxon>
        <taxon>Vertebrata</taxon>
        <taxon>Euteleostomi</taxon>
        <taxon>Actinopterygii</taxon>
        <taxon>Neopterygii</taxon>
        <taxon>Teleostei</taxon>
        <taxon>Neoteleostei</taxon>
        <taxon>Acanthomorphata</taxon>
        <taxon>Eupercaria</taxon>
        <taxon>Perciformes</taxon>
        <taxon>Cottioidei</taxon>
        <taxon>Cottales</taxon>
        <taxon>Liparidae</taxon>
        <taxon>Liparis</taxon>
    </lineage>
</organism>